<evidence type="ECO:0000313" key="1">
    <source>
        <dbReference type="EMBL" id="SIT24364.1"/>
    </source>
</evidence>
<dbReference type="RefSeq" id="WP_076380328.1">
    <property type="nucleotide sequence ID" value="NZ_AP017422.1"/>
</dbReference>
<keyword evidence="2" id="KW-1185">Reference proteome</keyword>
<proteinExistence type="predicted"/>
<sequence>MAKYVCESPPVPGNYGIIQVYKRQGVTIARVRNPLCGKRVQTAPEFAGTRKYAQLLAIASPLASAVHQALPANRQRSHYQQLAGKAIQWLKEGKSEVEVRVLLQEAAEDIRSVLQPQRLKTGKARRSVRKKSVFNNRVAVIPFAKVSKVHYSRELQRGQSSCMMKLQV</sequence>
<gene>
    <name evidence="1" type="ORF">SAMN05421788_106112</name>
</gene>
<dbReference type="EMBL" id="FTOR01000006">
    <property type="protein sequence ID" value="SIT24364.1"/>
    <property type="molecule type" value="Genomic_DNA"/>
</dbReference>
<protein>
    <submittedName>
        <fullName evidence="1">Uncharacterized protein</fullName>
    </submittedName>
</protein>
<reference evidence="2" key="1">
    <citation type="submission" date="2017-01" db="EMBL/GenBank/DDBJ databases">
        <authorList>
            <person name="Varghese N."/>
            <person name="Submissions S."/>
        </authorList>
    </citation>
    <scope>NUCLEOTIDE SEQUENCE [LARGE SCALE GENOMIC DNA]</scope>
    <source>
        <strain evidence="2">DSM 21054</strain>
    </source>
</reference>
<accession>A0A173MF37</accession>
<evidence type="ECO:0000313" key="2">
    <source>
        <dbReference type="Proteomes" id="UP000186917"/>
    </source>
</evidence>
<name>A0A173MF37_9BACT</name>
<dbReference type="AlphaFoldDB" id="A0A173MF37"/>
<organism evidence="1 2">
    <name type="scientific">Filimonas lacunae</name>
    <dbReference type="NCBI Taxonomy" id="477680"/>
    <lineage>
        <taxon>Bacteria</taxon>
        <taxon>Pseudomonadati</taxon>
        <taxon>Bacteroidota</taxon>
        <taxon>Chitinophagia</taxon>
        <taxon>Chitinophagales</taxon>
        <taxon>Chitinophagaceae</taxon>
        <taxon>Filimonas</taxon>
    </lineage>
</organism>
<dbReference type="OrthoDB" id="672632at2"/>
<dbReference type="STRING" id="477680.SAMN05421788_106112"/>
<dbReference type="KEGG" id="fln:FLA_2056"/>
<dbReference type="Proteomes" id="UP000186917">
    <property type="component" value="Unassembled WGS sequence"/>
</dbReference>